<protein>
    <submittedName>
        <fullName evidence="4">ComF family protein</fullName>
    </submittedName>
</protein>
<dbReference type="PANTHER" id="PTHR47505:SF1">
    <property type="entry name" value="DNA UTILIZATION PROTEIN YHGH"/>
    <property type="match status" value="1"/>
</dbReference>
<dbReference type="InterPro" id="IPR051910">
    <property type="entry name" value="ComF/GntX_DNA_util-trans"/>
</dbReference>
<accession>A0A944M8X1</accession>
<proteinExistence type="inferred from homology"/>
<dbReference type="InterPro" id="IPR044005">
    <property type="entry name" value="DZR_2"/>
</dbReference>
<dbReference type="CDD" id="cd06223">
    <property type="entry name" value="PRTases_typeI"/>
    <property type="match status" value="1"/>
</dbReference>
<comment type="similarity">
    <text evidence="1">Belongs to the ComF/GntX family.</text>
</comment>
<dbReference type="SUPFAM" id="SSF53271">
    <property type="entry name" value="PRTase-like"/>
    <property type="match status" value="1"/>
</dbReference>
<evidence type="ECO:0000313" key="5">
    <source>
        <dbReference type="Proteomes" id="UP000770889"/>
    </source>
</evidence>
<dbReference type="PANTHER" id="PTHR47505">
    <property type="entry name" value="DNA UTILIZATION PROTEIN YHGH"/>
    <property type="match status" value="1"/>
</dbReference>
<dbReference type="Pfam" id="PF18912">
    <property type="entry name" value="DZR_2"/>
    <property type="match status" value="1"/>
</dbReference>
<evidence type="ECO:0000259" key="2">
    <source>
        <dbReference type="Pfam" id="PF00156"/>
    </source>
</evidence>
<reference evidence="4 5" key="1">
    <citation type="submission" date="2021-05" db="EMBL/GenBank/DDBJ databases">
        <title>Genetic and Functional Diversity in Clade A Lucinid endosymbionts from the Bahamas.</title>
        <authorList>
            <person name="Giani N.M."/>
            <person name="Engel A.S."/>
            <person name="Campbell B.J."/>
        </authorList>
    </citation>
    <scope>NUCLEOTIDE SEQUENCE [LARGE SCALE GENOMIC DNA]</scope>
    <source>
        <strain evidence="4">LUC16012Gg_MoonRockCtena</strain>
    </source>
</reference>
<organism evidence="4 5">
    <name type="scientific">Candidatus Thiodiazotropha taylori</name>
    <dbReference type="NCBI Taxonomy" id="2792791"/>
    <lineage>
        <taxon>Bacteria</taxon>
        <taxon>Pseudomonadati</taxon>
        <taxon>Pseudomonadota</taxon>
        <taxon>Gammaproteobacteria</taxon>
        <taxon>Chromatiales</taxon>
        <taxon>Sedimenticolaceae</taxon>
        <taxon>Candidatus Thiodiazotropha</taxon>
    </lineage>
</organism>
<dbReference type="InterPro" id="IPR000836">
    <property type="entry name" value="PRTase_dom"/>
</dbReference>
<name>A0A944M8X1_9GAMM</name>
<comment type="caution">
    <text evidence="4">The sequence shown here is derived from an EMBL/GenBank/DDBJ whole genome shotgun (WGS) entry which is preliminary data.</text>
</comment>
<dbReference type="EMBL" id="JAHHGM010000006">
    <property type="protein sequence ID" value="MBT2988957.1"/>
    <property type="molecule type" value="Genomic_DNA"/>
</dbReference>
<dbReference type="AlphaFoldDB" id="A0A944M8X1"/>
<sequence>MKVNNCIHFIQNLLYPRDCLLCGAAGDFEHHLCPPCQRRLPFNLHACPGCALPLPPEVPASQLCGRCIRRSAEITRTITAMTYQPPVNRLIGMLKFHNRLHLVEPLAGLLIERLGEDYDRPDLLIPVPLHPVRLRERGFNQSVEIARVLARRCGLSHDWRLCRRIKHTPPQAELNREARRKNLHRAFEICADLSGSHLVVVDDVITTGATVAELGRLLKKAGAKRVDAWALARTSIS</sequence>
<evidence type="ECO:0000259" key="3">
    <source>
        <dbReference type="Pfam" id="PF18912"/>
    </source>
</evidence>
<evidence type="ECO:0000256" key="1">
    <source>
        <dbReference type="ARBA" id="ARBA00008007"/>
    </source>
</evidence>
<gene>
    <name evidence="4" type="ORF">KME65_08320</name>
</gene>
<feature type="domain" description="Phosphoribosyltransferase" evidence="2">
    <location>
        <begin position="186"/>
        <end position="232"/>
    </location>
</feature>
<dbReference type="Gene3D" id="3.40.50.2020">
    <property type="match status" value="1"/>
</dbReference>
<evidence type="ECO:0000313" key="4">
    <source>
        <dbReference type="EMBL" id="MBT2988957.1"/>
    </source>
</evidence>
<dbReference type="InterPro" id="IPR029057">
    <property type="entry name" value="PRTase-like"/>
</dbReference>
<dbReference type="Proteomes" id="UP000770889">
    <property type="component" value="Unassembled WGS sequence"/>
</dbReference>
<feature type="domain" description="Double zinc ribbon" evidence="3">
    <location>
        <begin position="11"/>
        <end position="67"/>
    </location>
</feature>
<dbReference type="Pfam" id="PF00156">
    <property type="entry name" value="Pribosyltran"/>
    <property type="match status" value="1"/>
</dbReference>